<evidence type="ECO:0000313" key="1">
    <source>
        <dbReference type="EMBL" id="TWU19306.1"/>
    </source>
</evidence>
<dbReference type="AlphaFoldDB" id="A0A5C6C797"/>
<evidence type="ECO:0000313" key="2">
    <source>
        <dbReference type="Proteomes" id="UP000319908"/>
    </source>
</evidence>
<keyword evidence="2" id="KW-1185">Reference proteome</keyword>
<protein>
    <submittedName>
        <fullName evidence="1">Uncharacterized protein</fullName>
    </submittedName>
</protein>
<dbReference type="Proteomes" id="UP000319908">
    <property type="component" value="Unassembled WGS sequence"/>
</dbReference>
<gene>
    <name evidence="1" type="ORF">Poly21_14780</name>
</gene>
<organism evidence="1 2">
    <name type="scientific">Allorhodopirellula heiligendammensis</name>
    <dbReference type="NCBI Taxonomy" id="2714739"/>
    <lineage>
        <taxon>Bacteria</taxon>
        <taxon>Pseudomonadati</taxon>
        <taxon>Planctomycetota</taxon>
        <taxon>Planctomycetia</taxon>
        <taxon>Pirellulales</taxon>
        <taxon>Pirellulaceae</taxon>
        <taxon>Allorhodopirellula</taxon>
    </lineage>
</organism>
<reference evidence="1 2" key="1">
    <citation type="journal article" date="2020" name="Antonie Van Leeuwenhoek">
        <title>Rhodopirellula heiligendammensis sp. nov., Rhodopirellula pilleata sp. nov., and Rhodopirellula solitaria sp. nov. isolated from natural or artificial marine surfaces in Northern Germany and California, USA, and emended description of the genus Rhodopirellula.</title>
        <authorList>
            <person name="Kallscheuer N."/>
            <person name="Wiegand S."/>
            <person name="Jogler M."/>
            <person name="Boedeker C."/>
            <person name="Peeters S.H."/>
            <person name="Rast P."/>
            <person name="Heuer A."/>
            <person name="Jetten M.S.M."/>
            <person name="Rohde M."/>
            <person name="Jogler C."/>
        </authorList>
    </citation>
    <scope>NUCLEOTIDE SEQUENCE [LARGE SCALE GENOMIC DNA]</scope>
    <source>
        <strain evidence="1 2">Poly21</strain>
    </source>
</reference>
<accession>A0A5C6C797</accession>
<dbReference type="RefSeq" id="WP_302117927.1">
    <property type="nucleotide sequence ID" value="NZ_SJPU01000001.1"/>
</dbReference>
<comment type="caution">
    <text evidence="1">The sequence shown here is derived from an EMBL/GenBank/DDBJ whole genome shotgun (WGS) entry which is preliminary data.</text>
</comment>
<name>A0A5C6C797_9BACT</name>
<proteinExistence type="predicted"/>
<sequence>MINCILFLFPLTRRTHSRSLRSLTALIALLLVPFLMDLAQGDEPQPQQNSSAVPAPNLAQEVPIWVAELDASTSQVRREAEQRLLAAGPEAGEYIPVILDDLSLDARERMERIQAQWRLMKTRVETETTTVQMQDAKTLGAALDAISLASGVEFDLESAGPGIDRGQAIRPPATPLGFWQAVDLVLDQAELDVNFYAGDRARLAIVPRRPNRESRADAAAYAGIYRLEPTVVTARRVLGDATQSGLNLTMSISWQPNRTPIGLSIPIAELKGKLDNGDDVRPQASGERIDIATSGEIAESQFYLPMQLPRRRLDLQAEAAGENSSDANEITRISGQITALIPGPRKKFELLLGDVAPTQTQDAMTVALESVRDASPLSEIRVGVELFGAGRALESHRQWIFENEVYVLLPDGTRKEHLGYEVYRQTESGVGIKYLFDLGGVGAPPAGAKLIYESPTSVRRDEVPFVLNGIPLP</sequence>
<dbReference type="EMBL" id="SJPU01000001">
    <property type="protein sequence ID" value="TWU19306.1"/>
    <property type="molecule type" value="Genomic_DNA"/>
</dbReference>